<evidence type="ECO:0000313" key="5">
    <source>
        <dbReference type="EMBL" id="PPE72271.1"/>
    </source>
</evidence>
<dbReference type="PANTHER" id="PTHR35089">
    <property type="entry name" value="CHAPERONE PROTEIN SKP"/>
    <property type="match status" value="1"/>
</dbReference>
<organism evidence="5 6">
    <name type="scientific">Solimonas fluminis</name>
    <dbReference type="NCBI Taxonomy" id="2086571"/>
    <lineage>
        <taxon>Bacteria</taxon>
        <taxon>Pseudomonadati</taxon>
        <taxon>Pseudomonadota</taxon>
        <taxon>Gammaproteobacteria</taxon>
        <taxon>Nevskiales</taxon>
        <taxon>Nevskiaceae</taxon>
        <taxon>Solimonas</taxon>
    </lineage>
</organism>
<feature type="chain" id="PRO_5015465980" description="OmpH family outer membrane protein" evidence="4">
    <location>
        <begin position="26"/>
        <end position="172"/>
    </location>
</feature>
<evidence type="ECO:0008006" key="7">
    <source>
        <dbReference type="Google" id="ProtNLM"/>
    </source>
</evidence>
<evidence type="ECO:0000313" key="6">
    <source>
        <dbReference type="Proteomes" id="UP000238220"/>
    </source>
</evidence>
<dbReference type="Proteomes" id="UP000238220">
    <property type="component" value="Unassembled WGS sequence"/>
</dbReference>
<accession>A0A2S5TB81</accession>
<evidence type="ECO:0000256" key="2">
    <source>
        <dbReference type="ARBA" id="ARBA00022729"/>
    </source>
</evidence>
<dbReference type="GO" id="GO:0005829">
    <property type="term" value="C:cytosol"/>
    <property type="evidence" value="ECO:0007669"/>
    <property type="project" value="TreeGrafter"/>
</dbReference>
<dbReference type="GO" id="GO:0051082">
    <property type="term" value="F:unfolded protein binding"/>
    <property type="evidence" value="ECO:0007669"/>
    <property type="project" value="InterPro"/>
</dbReference>
<sequence length="172" mass="19114">MRNLTRILSVMALASAALLAAPAMAADGKIVSIRAAELVQQSPQFKAGADKIKAEFDRRKNDLEAEAKRFVDDAEKFKKERDMLSAADASKREKDLTTRQLDLQYKQRQFQEDFANRDRQLTTEMMAKIKGVIVQVAKEKGADLVVQDPIYATDSVDITAEVLKRLQAGGGK</sequence>
<dbReference type="Pfam" id="PF03938">
    <property type="entry name" value="OmpH"/>
    <property type="match status" value="1"/>
</dbReference>
<protein>
    <recommendedName>
        <fullName evidence="7">OmpH family outer membrane protein</fullName>
    </recommendedName>
</protein>
<dbReference type="AlphaFoldDB" id="A0A2S5TB81"/>
<name>A0A2S5TB81_9GAMM</name>
<dbReference type="OrthoDB" id="5294628at2"/>
<evidence type="ECO:0000256" key="3">
    <source>
        <dbReference type="SAM" id="Coils"/>
    </source>
</evidence>
<comment type="caution">
    <text evidence="5">The sequence shown here is derived from an EMBL/GenBank/DDBJ whole genome shotgun (WGS) entry which is preliminary data.</text>
</comment>
<feature type="coiled-coil region" evidence="3">
    <location>
        <begin position="53"/>
        <end position="80"/>
    </location>
</feature>
<dbReference type="InterPro" id="IPR005632">
    <property type="entry name" value="Chaperone_Skp"/>
</dbReference>
<dbReference type="RefSeq" id="WP_104232026.1">
    <property type="nucleotide sequence ID" value="NZ_PSNW01000014.1"/>
</dbReference>
<comment type="similarity">
    <text evidence="1">Belongs to the Skp family.</text>
</comment>
<dbReference type="InterPro" id="IPR024930">
    <property type="entry name" value="Skp_dom_sf"/>
</dbReference>
<dbReference type="SMART" id="SM00935">
    <property type="entry name" value="OmpH"/>
    <property type="match status" value="1"/>
</dbReference>
<gene>
    <name evidence="5" type="ORF">C3942_19390</name>
</gene>
<dbReference type="PANTHER" id="PTHR35089:SF1">
    <property type="entry name" value="CHAPERONE PROTEIN SKP"/>
    <property type="match status" value="1"/>
</dbReference>
<dbReference type="Gene3D" id="3.30.910.20">
    <property type="entry name" value="Skp domain"/>
    <property type="match status" value="1"/>
</dbReference>
<evidence type="ECO:0000256" key="4">
    <source>
        <dbReference type="SAM" id="SignalP"/>
    </source>
</evidence>
<feature type="signal peptide" evidence="4">
    <location>
        <begin position="1"/>
        <end position="25"/>
    </location>
</feature>
<evidence type="ECO:0000256" key="1">
    <source>
        <dbReference type="ARBA" id="ARBA00009091"/>
    </source>
</evidence>
<keyword evidence="3" id="KW-0175">Coiled coil</keyword>
<keyword evidence="6" id="KW-1185">Reference proteome</keyword>
<dbReference type="GO" id="GO:0050821">
    <property type="term" value="P:protein stabilization"/>
    <property type="evidence" value="ECO:0007669"/>
    <property type="project" value="TreeGrafter"/>
</dbReference>
<keyword evidence="2 4" id="KW-0732">Signal</keyword>
<proteinExistence type="inferred from homology"/>
<dbReference type="EMBL" id="PSNW01000014">
    <property type="protein sequence ID" value="PPE72271.1"/>
    <property type="molecule type" value="Genomic_DNA"/>
</dbReference>
<dbReference type="SUPFAM" id="SSF111384">
    <property type="entry name" value="OmpH-like"/>
    <property type="match status" value="1"/>
</dbReference>
<reference evidence="5 6" key="1">
    <citation type="submission" date="2018-02" db="EMBL/GenBank/DDBJ databases">
        <title>Genome sequencing of Solimonas sp. HR-BB.</title>
        <authorList>
            <person name="Lee Y."/>
            <person name="Jeon C.O."/>
        </authorList>
    </citation>
    <scope>NUCLEOTIDE SEQUENCE [LARGE SCALE GENOMIC DNA]</scope>
    <source>
        <strain evidence="5 6">HR-BB</strain>
    </source>
</reference>